<dbReference type="EMBL" id="SNXZ01000002">
    <property type="protein sequence ID" value="TDQ00624.1"/>
    <property type="molecule type" value="Genomic_DNA"/>
</dbReference>
<dbReference type="RefSeq" id="WP_133849311.1">
    <property type="nucleotide sequence ID" value="NZ_SNXZ01000002.1"/>
</dbReference>
<accession>A0A4R6SG46</accession>
<dbReference type="Pfam" id="PF13432">
    <property type="entry name" value="TPR_16"/>
    <property type="match status" value="1"/>
</dbReference>
<dbReference type="Proteomes" id="UP000295444">
    <property type="component" value="Unassembled WGS sequence"/>
</dbReference>
<sequence>MAFFRRKSRHAIDTGRRLHQGGDLDSARRAYQRAADSGDLHAAPAGQWNLGMLARDAGDDAAAREHYRRTIESGHPAWSLRAALALGQLHEDHGEVDKAIARYEWAVDSGTRAPEEGTDVFVRQAVAKLDVVLTQRGEHAKAQALHDRVTRGLPEERARFLLNRSHELETRGDVEGSTAALREAVAIGAPTLSARAAQLLALRDC</sequence>
<comment type="caution">
    <text evidence="1">The sequence shown here is derived from an EMBL/GenBank/DDBJ whole genome shotgun (WGS) entry which is preliminary data.</text>
</comment>
<dbReference type="OrthoDB" id="3488895at2"/>
<dbReference type="AlphaFoldDB" id="A0A4R6SG46"/>
<dbReference type="SUPFAM" id="SSF48452">
    <property type="entry name" value="TPR-like"/>
    <property type="match status" value="1"/>
</dbReference>
<dbReference type="SUPFAM" id="SSF81901">
    <property type="entry name" value="HCP-like"/>
    <property type="match status" value="1"/>
</dbReference>
<reference evidence="1 2" key="1">
    <citation type="submission" date="2019-03" db="EMBL/GenBank/DDBJ databases">
        <title>Genomic Encyclopedia of Type Strains, Phase IV (KMG-IV): sequencing the most valuable type-strain genomes for metagenomic binning, comparative biology and taxonomic classification.</title>
        <authorList>
            <person name="Goeker M."/>
        </authorList>
    </citation>
    <scope>NUCLEOTIDE SEQUENCE [LARGE SCALE GENOMIC DNA]</scope>
    <source>
        <strain evidence="1 2">DSM 45361</strain>
    </source>
</reference>
<dbReference type="Gene3D" id="1.25.40.10">
    <property type="entry name" value="Tetratricopeptide repeat domain"/>
    <property type="match status" value="1"/>
</dbReference>
<evidence type="ECO:0000313" key="1">
    <source>
        <dbReference type="EMBL" id="TDQ00624.1"/>
    </source>
</evidence>
<protein>
    <submittedName>
        <fullName evidence="1">Tetratricopeptide repeat protein</fullName>
    </submittedName>
</protein>
<keyword evidence="2" id="KW-1185">Reference proteome</keyword>
<name>A0A4R6SG46_LABRH</name>
<organism evidence="1 2">
    <name type="scientific">Labedaea rhizosphaerae</name>
    <dbReference type="NCBI Taxonomy" id="598644"/>
    <lineage>
        <taxon>Bacteria</taxon>
        <taxon>Bacillati</taxon>
        <taxon>Actinomycetota</taxon>
        <taxon>Actinomycetes</taxon>
        <taxon>Pseudonocardiales</taxon>
        <taxon>Pseudonocardiaceae</taxon>
        <taxon>Labedaea</taxon>
    </lineage>
</organism>
<gene>
    <name evidence="1" type="ORF">EV186_102485</name>
</gene>
<proteinExistence type="predicted"/>
<evidence type="ECO:0000313" key="2">
    <source>
        <dbReference type="Proteomes" id="UP000295444"/>
    </source>
</evidence>
<dbReference type="InterPro" id="IPR011990">
    <property type="entry name" value="TPR-like_helical_dom_sf"/>
</dbReference>